<accession>A0A6G7XEQ4</accession>
<keyword evidence="4" id="KW-1185">Reference proteome</keyword>
<evidence type="ECO:0000256" key="2">
    <source>
        <dbReference type="SAM" id="SignalP"/>
    </source>
</evidence>
<proteinExistence type="predicted"/>
<protein>
    <submittedName>
        <fullName evidence="3">Uncharacterized protein</fullName>
    </submittedName>
</protein>
<dbReference type="AlphaFoldDB" id="A0A6G7XEQ4"/>
<organism evidence="3 4">
    <name type="scientific">Leucobacter viscericola</name>
    <dbReference type="NCBI Taxonomy" id="2714935"/>
    <lineage>
        <taxon>Bacteria</taxon>
        <taxon>Bacillati</taxon>
        <taxon>Actinomycetota</taxon>
        <taxon>Actinomycetes</taxon>
        <taxon>Micrococcales</taxon>
        <taxon>Microbacteriaceae</taxon>
        <taxon>Leucobacter</taxon>
    </lineage>
</organism>
<feature type="chain" id="PRO_5026248841" evidence="2">
    <location>
        <begin position="27"/>
        <end position="75"/>
    </location>
</feature>
<dbReference type="RefSeq" id="WP_166290603.1">
    <property type="nucleotide sequence ID" value="NZ_CP049863.1"/>
</dbReference>
<sequence>MRTIVKSIAGGALALLLALSVAPANALDPLAPEDDVTIVDDQNPAAGDNDDLENTSDSDGTDGDAFGLRIRQRMK</sequence>
<dbReference type="Proteomes" id="UP000502677">
    <property type="component" value="Chromosome"/>
</dbReference>
<feature type="region of interest" description="Disordered" evidence="1">
    <location>
        <begin position="36"/>
        <end position="75"/>
    </location>
</feature>
<evidence type="ECO:0000256" key="1">
    <source>
        <dbReference type="SAM" id="MobiDB-lite"/>
    </source>
</evidence>
<keyword evidence="2" id="KW-0732">Signal</keyword>
<gene>
    <name evidence="3" type="ORF">G7068_07140</name>
</gene>
<evidence type="ECO:0000313" key="4">
    <source>
        <dbReference type="Proteomes" id="UP000502677"/>
    </source>
</evidence>
<feature type="signal peptide" evidence="2">
    <location>
        <begin position="1"/>
        <end position="26"/>
    </location>
</feature>
<feature type="compositionally biased region" description="Acidic residues" evidence="1">
    <location>
        <begin position="48"/>
        <end position="62"/>
    </location>
</feature>
<reference evidence="3 4" key="1">
    <citation type="submission" date="2020-03" db="EMBL/GenBank/DDBJ databases">
        <title>Leucobacter sp. nov., isolated from beetles.</title>
        <authorList>
            <person name="Hyun D.-W."/>
            <person name="Bae J.-W."/>
        </authorList>
    </citation>
    <scope>NUCLEOTIDE SEQUENCE [LARGE SCALE GENOMIC DNA]</scope>
    <source>
        <strain evidence="3 4">HDW9C</strain>
    </source>
</reference>
<evidence type="ECO:0000313" key="3">
    <source>
        <dbReference type="EMBL" id="QIK62992.1"/>
    </source>
</evidence>
<name>A0A6G7XEQ4_9MICO</name>
<dbReference type="EMBL" id="CP049863">
    <property type="protein sequence ID" value="QIK62992.1"/>
    <property type="molecule type" value="Genomic_DNA"/>
</dbReference>
<dbReference type="KEGG" id="lvi:G7068_07140"/>